<feature type="repeat" description="ANK" evidence="7">
    <location>
        <begin position="1003"/>
        <end position="1032"/>
    </location>
</feature>
<protein>
    <submittedName>
        <fullName evidence="11">Uncharacterized protein</fullName>
    </submittedName>
</protein>
<keyword evidence="3" id="KW-0964">Secreted</keyword>
<evidence type="ECO:0000313" key="12">
    <source>
        <dbReference type="Proteomes" id="UP000018948"/>
    </source>
</evidence>
<dbReference type="PANTHER" id="PTHR24124">
    <property type="entry name" value="ANKYRIN REPEAT FAMILY A"/>
    <property type="match status" value="1"/>
</dbReference>
<evidence type="ECO:0000256" key="9">
    <source>
        <dbReference type="SAM" id="MobiDB-lite"/>
    </source>
</evidence>
<feature type="compositionally biased region" description="Basic and acidic residues" evidence="9">
    <location>
        <begin position="2008"/>
        <end position="2017"/>
    </location>
</feature>
<keyword evidence="5" id="KW-0677">Repeat</keyword>
<dbReference type="PROSITE" id="PS50096">
    <property type="entry name" value="IQ"/>
    <property type="match status" value="1"/>
</dbReference>
<keyword evidence="4 10" id="KW-0732">Signal</keyword>
<evidence type="ECO:0000256" key="5">
    <source>
        <dbReference type="ARBA" id="ARBA00022737"/>
    </source>
</evidence>
<dbReference type="InterPro" id="IPR002110">
    <property type="entry name" value="Ankyrin_rpt"/>
</dbReference>
<evidence type="ECO:0000256" key="1">
    <source>
        <dbReference type="ARBA" id="ARBA00004613"/>
    </source>
</evidence>
<feature type="compositionally biased region" description="Polar residues" evidence="9">
    <location>
        <begin position="1802"/>
        <end position="1814"/>
    </location>
</feature>
<dbReference type="SUPFAM" id="SSF48403">
    <property type="entry name" value="Ankyrin repeat"/>
    <property type="match status" value="1"/>
</dbReference>
<evidence type="ECO:0000256" key="8">
    <source>
        <dbReference type="SAM" id="Coils"/>
    </source>
</evidence>
<dbReference type="OrthoDB" id="73967at2759"/>
<comment type="subcellular location">
    <subcellularLocation>
        <location evidence="1">Secreted</location>
    </subcellularLocation>
</comment>
<feature type="region of interest" description="Disordered" evidence="9">
    <location>
        <begin position="196"/>
        <end position="244"/>
    </location>
</feature>
<dbReference type="PROSITE" id="PS50297">
    <property type="entry name" value="ANK_REP_REGION"/>
    <property type="match status" value="1"/>
</dbReference>
<feature type="region of interest" description="Disordered" evidence="9">
    <location>
        <begin position="1786"/>
        <end position="1821"/>
    </location>
</feature>
<dbReference type="PROSITE" id="PS50088">
    <property type="entry name" value="ANK_REPEAT"/>
    <property type="match status" value="1"/>
</dbReference>
<reference evidence="11 12" key="1">
    <citation type="submission" date="2013-11" db="EMBL/GenBank/DDBJ databases">
        <title>The Genome Sequence of Phytophthora parasitica P10297.</title>
        <authorList>
            <consortium name="The Broad Institute Genomics Platform"/>
            <person name="Russ C."/>
            <person name="Tyler B."/>
            <person name="Panabieres F."/>
            <person name="Shan W."/>
            <person name="Tripathy S."/>
            <person name="Grunwald N."/>
            <person name="Machado M."/>
            <person name="Johnson C.S."/>
            <person name="Walker B."/>
            <person name="Young S.K."/>
            <person name="Zeng Q."/>
            <person name="Gargeya S."/>
            <person name="Fitzgerald M."/>
            <person name="Haas B."/>
            <person name="Abouelleil A."/>
            <person name="Allen A.W."/>
            <person name="Alvarado L."/>
            <person name="Arachchi H.M."/>
            <person name="Berlin A.M."/>
            <person name="Chapman S.B."/>
            <person name="Gainer-Dewar J."/>
            <person name="Goldberg J."/>
            <person name="Griggs A."/>
            <person name="Gujja S."/>
            <person name="Hansen M."/>
            <person name="Howarth C."/>
            <person name="Imamovic A."/>
            <person name="Ireland A."/>
            <person name="Larimer J."/>
            <person name="McCowan C."/>
            <person name="Murphy C."/>
            <person name="Pearson M."/>
            <person name="Poon T.W."/>
            <person name="Priest M."/>
            <person name="Roberts A."/>
            <person name="Saif S."/>
            <person name="Shea T."/>
            <person name="Sisk P."/>
            <person name="Sykes S."/>
            <person name="Wortman J."/>
            <person name="Nusbaum C."/>
            <person name="Birren B."/>
        </authorList>
    </citation>
    <scope>NUCLEOTIDE SEQUENCE [LARGE SCALE GENOMIC DNA]</scope>
    <source>
        <strain evidence="11 12">P10297</strain>
    </source>
</reference>
<feature type="region of interest" description="Disordered" evidence="9">
    <location>
        <begin position="1990"/>
        <end position="2017"/>
    </location>
</feature>
<name>W2YPT7_PHYNI</name>
<dbReference type="Pfam" id="PF16810">
    <property type="entry name" value="RXLR"/>
    <property type="match status" value="1"/>
</dbReference>
<dbReference type="PANTHER" id="PTHR24124:SF14">
    <property type="entry name" value="CHROMOSOME UNDETERMINED SCAFFOLD_25, WHOLE GENOME SHOTGUN SEQUENCE"/>
    <property type="match status" value="1"/>
</dbReference>
<accession>W2YPT7</accession>
<comment type="caution">
    <text evidence="11">The sequence shown here is derived from an EMBL/GenBank/DDBJ whole genome shotgun (WGS) entry which is preliminary data.</text>
</comment>
<sequence length="2502" mass="286397">MRLCIIAFVAAAAFAAITEVSSLQTHSKASIRSLEDQINSSPHRLLRVENAAKNLDDEEERIKIPVVDKITKYLNMKTLDYYLYRNKKPKEVWNLLKLNGLKGKAYQKPNHEYYLIYLGMWKAKEAAKKAAKEVAKNAANLAEYSEGSLASSRLDDGSTTGRGSLSFSFSTSRVSIDSASTRSDYLSSYERKFQERKAAKHKKSEKAKREKEKADRQDLFSADVRRKAQREAERQARRKEMESWLTDPKELKRIERRSQKRSRDRMRTLKEWYIPATLGPHEEVQPVFAAAVQQSNQEHSSRKKVTKPILTKEAAAVKDEEDREAMGVMLHRQLNAFTSKLEYLEQLTDPVTPPIRAKTRARRRRVVKENLHLAPLGPARSNLQAVKSVANLPTYFTSQGERKLTTSTSLQILRPSQVDNEDDEDAIDDTEVEQYLLRHRRISRQNYAAVKLQATWRMYLRRRKYIPWRQRRTRHRRAIFEIWVMTYRVGYRAQRSLLRKYFTVWHLDVIEALQLREMELHLFRQAATQTELPRMVLNLVFTSDWEDERAKRLATKAEEAAKKKSIAPTSKAAFLNAFLSAAFGDVESGSENRSRVHQLRAQHVAAREEVRKKIVQHVFRLWKRVHEGNKRVGLNAQLCLKRAVRMAFGTRQRWPAEILLSVFEIWARWASFNRCKRLGLPLPQFTQSNPHWDIWLHNYQERQVRCVKAAAKAPGARLRRYFLRLHAFARRTIRERQVLALAFDHYSRVLRLKVLLEWREAIADSAAEKKLERGILLRMHRYACAKRKLRPLKESLRKKRQGWLISRSIRGWKRVQLHTCFKRELNLSKIENSPAWRSRLHRILDIWRDERDSLLLWRTFEAWTHFIRKRKLFITLRILCARQERRNLLFGVFNAWKAAKWERVDGFLEDNLRLDAWDIYRELSVFFPMLFYGSFSDAGSIFGGLPSSMYGDSKRLDKNDLLLATSCDAVRHFHGILVRESVMDVRNAILQTRHLVNAVDDTSGNTALHVAAQIEEAERRLEIVSLLLSEGATTLKRVNRHGLSPVQLASDPETQFLLNHGIYAFHSRNVLKTSEDCGNNNRLLVCMTSLMAREWIAGLRNPGDVRTSQWHSTIREELWLRQPHIRFASDSIFAAAVTRSRGFLNALKTRLCVSYKDFLDTGLSQTLVAYEDRYREWEERGRVRKIRAAETGEYEAYARYLLATTLDSEACEQELIPSFAGLFFSLEFSIDEILSQAYRLEDECTAAEGELWELFQRIKRAEKAWSAIYSQEEATNRSGNVGILRIFSDDADADLFFKKEIFQLEFEQFNSSQRNENEDGMDSQQEALALDLESLMIRAKRKLRKIEKKLKRVQDQIDENERTHREALFAPTRRVEEICVARKALEQSRLRMASTIIKHSEAEAAVANLEHAKKVLKSGERSELQEVYPFVNKLPRSVAELPLEDKKAFLEKEKARVASLFHMRVILEEVHATKPESGNLEIKPLPEPLHALQKEAVRKLHSLFVLNLLRSCCCWLAENMLAMETPNEEENAVESESDSESDTFVADETDTIPARKLSRLFSTAGSILAEGPPRRRSSIHNTRRVFETYQQGSSRNLEDPDSENMPATYAASAMLLFEEERRAAEAIERERLSAKKVEVMAAISEHNPVTGDLELPPDHIVSFDGIPVITRPESVAIEKKEVRRNRKKEELLRAMRYRQLQRKAESDSDSEENNISTQAPLLPVIHGDSCFGNFVFGDVRINHEIFHDEAKAKEEINAAATEAIWKRGGIKQVDSSTPSIKEVLAHTHRQNSTREKLRSGSRRQGVTRQASTELPQPLQDVPEVQAASVPDAKVSDNLSPVDQEQKAEQHVQGAASVFHLQPDTETISSSPEPIQNISQEYQVTACPDEEKIPAEVSLPEIQTNVHNRQNSASSVRTSRNCDEEVSNSVLVGVESWDEKQQHTEEYNDGKEIPSTMEIIGDGSHDKAPVNHPKLEEIVEADLQLQSPVVEISTSRTSDSRPKGSGFSRTRESDPLESDTHASACIKWEDSTALGVFPLAVVQPTLFGIEDRFNSFGQERGSTLSQVNCHRVAQPLSRTGEAEKVTGNRFVLGNNVADDLEAIAEVRAENFALRGKSLKMTKKGKRDRLKTSDSGMFNAAEKAQQHPNGKPKVWMSAETEAFDQNTFDGASVERPTTSISVRVVTKPVIREEILPEPIEIALDTSTPEFLPPKPFIRLDDRETEQDANTSALLQLEGLGLSSADKRFNSSMSLTKLASGSPTKLMETTRSSRLAIHRKRHKVPEALEHDDLTLQGARMTLPKADMEEPLELSGFEGMAPLSKAERERLWQEFASDPRSTNVREAYSILYPQMYMPASDAVPVNRKRPSVSIEPSNSSLRVDSIRKPIQKALDQNRKFWSAVEGYRAIGSSPLVPLDAATITQRRQDKAQAIFDQFFRSHREKGSKREARGLSLPWLEMYPKEMAEVQRQLENAPKGLFDELQQIAELQISATLAKRQTHEGPH</sequence>
<dbReference type="Gene3D" id="1.25.40.20">
    <property type="entry name" value="Ankyrin repeat-containing domain"/>
    <property type="match status" value="1"/>
</dbReference>
<keyword evidence="8" id="KW-0175">Coiled coil</keyword>
<dbReference type="InterPro" id="IPR031825">
    <property type="entry name" value="RXLR"/>
</dbReference>
<organism evidence="11 12">
    <name type="scientific">Phytophthora nicotianae P10297</name>
    <dbReference type="NCBI Taxonomy" id="1317064"/>
    <lineage>
        <taxon>Eukaryota</taxon>
        <taxon>Sar</taxon>
        <taxon>Stramenopiles</taxon>
        <taxon>Oomycota</taxon>
        <taxon>Peronosporomycetes</taxon>
        <taxon>Peronosporales</taxon>
        <taxon>Peronosporaceae</taxon>
        <taxon>Phytophthora</taxon>
    </lineage>
</organism>
<dbReference type="EMBL" id="ANIY01003191">
    <property type="protein sequence ID" value="ETP37060.1"/>
    <property type="molecule type" value="Genomic_DNA"/>
</dbReference>
<evidence type="ECO:0000256" key="3">
    <source>
        <dbReference type="ARBA" id="ARBA00022525"/>
    </source>
</evidence>
<dbReference type="GO" id="GO:0005634">
    <property type="term" value="C:nucleus"/>
    <property type="evidence" value="ECO:0007669"/>
    <property type="project" value="TreeGrafter"/>
</dbReference>
<proteinExistence type="inferred from homology"/>
<gene>
    <name evidence="11" type="ORF">F442_15107</name>
</gene>
<comment type="similarity">
    <text evidence="2">Belongs to the RxLR effector family.</text>
</comment>
<feature type="compositionally biased region" description="Basic and acidic residues" evidence="9">
    <location>
        <begin position="207"/>
        <end position="244"/>
    </location>
</feature>
<dbReference type="GO" id="GO:0010468">
    <property type="term" value="P:regulation of gene expression"/>
    <property type="evidence" value="ECO:0007669"/>
    <property type="project" value="TreeGrafter"/>
</dbReference>
<feature type="coiled-coil region" evidence="8">
    <location>
        <begin position="1329"/>
        <end position="1363"/>
    </location>
</feature>
<evidence type="ECO:0000313" key="11">
    <source>
        <dbReference type="EMBL" id="ETP37060.1"/>
    </source>
</evidence>
<dbReference type="Pfam" id="PF00612">
    <property type="entry name" value="IQ"/>
    <property type="match status" value="1"/>
</dbReference>
<dbReference type="Proteomes" id="UP000018948">
    <property type="component" value="Unassembled WGS sequence"/>
</dbReference>
<feature type="region of interest" description="Disordered" evidence="9">
    <location>
        <begin position="1526"/>
        <end position="1546"/>
    </location>
</feature>
<feature type="chain" id="PRO_5004830170" evidence="10">
    <location>
        <begin position="23"/>
        <end position="2502"/>
    </location>
</feature>
<evidence type="ECO:0000256" key="6">
    <source>
        <dbReference type="ARBA" id="ARBA00023043"/>
    </source>
</evidence>
<dbReference type="InterPro" id="IPR036770">
    <property type="entry name" value="Ankyrin_rpt-contain_sf"/>
</dbReference>
<feature type="signal peptide" evidence="10">
    <location>
        <begin position="1"/>
        <end position="22"/>
    </location>
</feature>
<evidence type="ECO:0000256" key="4">
    <source>
        <dbReference type="ARBA" id="ARBA00022729"/>
    </source>
</evidence>
<evidence type="ECO:0000256" key="2">
    <source>
        <dbReference type="ARBA" id="ARBA00010400"/>
    </source>
</evidence>
<keyword evidence="6 7" id="KW-0040">ANK repeat</keyword>
<evidence type="ECO:0000256" key="10">
    <source>
        <dbReference type="SAM" id="SignalP"/>
    </source>
</evidence>
<evidence type="ECO:0000256" key="7">
    <source>
        <dbReference type="PROSITE-ProRule" id="PRU00023"/>
    </source>
</evidence>
<dbReference type="InterPro" id="IPR000048">
    <property type="entry name" value="IQ_motif_EF-hand-BS"/>
</dbReference>